<dbReference type="Proteomes" id="UP000831947">
    <property type="component" value="Chromosome"/>
</dbReference>
<feature type="domain" description="RES" evidence="1">
    <location>
        <begin position="206"/>
        <end position="343"/>
    </location>
</feature>
<name>A0ABY4PC01_9LACO</name>
<dbReference type="InterPro" id="IPR014914">
    <property type="entry name" value="RES_dom"/>
</dbReference>
<evidence type="ECO:0000313" key="3">
    <source>
        <dbReference type="Proteomes" id="UP000831947"/>
    </source>
</evidence>
<sequence length="368" mass="42448">MKCCVECFQDRDIIQRIKSLNKKGTCDFCKNSYTNVLDLDNAEDIASDFEGLLDEFTHDFDGQVLEQKNYKLSTLSDYLKYHTSIFSETMSSNKILRFLQHLLPNRIKEDPALFSDDIIPTYLLYPEKIQDEGIFKGKTWNEFKEDIKFNNRFHSQLVNEQVLIAFFQDCEVPLKNGNEDKLFRARISDDGIALKPEELWAAPRRVATSGRLNASGIGYLYLSYDEDVCLKEIRASVNDVCTVATFQVTTDDLRVVDLGQIANISIFTSPVLSRYLMNYDILQDIDAAMVEFSKKDKSEIDLVPTEFMSDIIKAQDIDGIMYKSTFDNNFKNVVLFDGSPNNSKILQIESDIKTYRIKTIHYDKLEMR</sequence>
<evidence type="ECO:0000313" key="2">
    <source>
        <dbReference type="EMBL" id="UQS83071.1"/>
    </source>
</evidence>
<organism evidence="2 3">
    <name type="scientific">Bombilactobacillus thymidiniphilus</name>
    <dbReference type="NCBI Taxonomy" id="2923363"/>
    <lineage>
        <taxon>Bacteria</taxon>
        <taxon>Bacillati</taxon>
        <taxon>Bacillota</taxon>
        <taxon>Bacilli</taxon>
        <taxon>Lactobacillales</taxon>
        <taxon>Lactobacillaceae</taxon>
        <taxon>Bombilactobacillus</taxon>
    </lineage>
</organism>
<proteinExistence type="predicted"/>
<evidence type="ECO:0000259" key="1">
    <source>
        <dbReference type="Pfam" id="PF08808"/>
    </source>
</evidence>
<gene>
    <name evidence="2" type="ORF">MOO47_04605</name>
</gene>
<accession>A0ABY4PC01</accession>
<dbReference type="EMBL" id="CP093365">
    <property type="protein sequence ID" value="UQS83071.1"/>
    <property type="molecule type" value="Genomic_DNA"/>
</dbReference>
<keyword evidence="3" id="KW-1185">Reference proteome</keyword>
<protein>
    <submittedName>
        <fullName evidence="2">RES family NAD+ phosphorylase</fullName>
    </submittedName>
</protein>
<dbReference type="RefSeq" id="WP_249512298.1">
    <property type="nucleotide sequence ID" value="NZ_CP093365.1"/>
</dbReference>
<reference evidence="2 3" key="1">
    <citation type="journal article" date="2022" name="Int. J. Syst. Evol. Microbiol.">
        <title>Apilactobacillus apisilvae sp. nov., Nicolia spurrieriana gen. nov. sp. nov., Bombilactobacillus folatiphilus sp. nov. and Bombilactobacillus thymidiniphilus sp. nov., four new lactic acid bacterial isolates from stingless bees Tetragonula carbonaria and Austroplebeia australis.</title>
        <authorList>
            <person name="Oliphant S.A."/>
            <person name="Watson-Haigh N.S."/>
            <person name="Sumby K.M."/>
            <person name="Gardner J."/>
            <person name="Groom S."/>
            <person name="Jiranek V."/>
        </authorList>
    </citation>
    <scope>NUCLEOTIDE SEQUENCE [LARGE SCALE GENOMIC DNA]</scope>
    <source>
        <strain evidence="2 3">SG4_A1</strain>
    </source>
</reference>
<dbReference type="Pfam" id="PF08808">
    <property type="entry name" value="RES"/>
    <property type="match status" value="1"/>
</dbReference>